<dbReference type="EMBL" id="LNCD01000123">
    <property type="protein sequence ID" value="KWV44100.1"/>
    <property type="molecule type" value="Genomic_DNA"/>
</dbReference>
<dbReference type="Gene3D" id="3.90.226.10">
    <property type="entry name" value="2-enoyl-CoA Hydratase, Chain A, domain 1"/>
    <property type="match status" value="1"/>
</dbReference>
<dbReference type="PANTHER" id="PTHR42964:SF1">
    <property type="entry name" value="POLYKETIDE BIOSYNTHESIS ENOYL-COA HYDRATASE PKSH-RELATED"/>
    <property type="match status" value="1"/>
</dbReference>
<evidence type="ECO:0000313" key="2">
    <source>
        <dbReference type="EMBL" id="KWV44100.1"/>
    </source>
</evidence>
<reference evidence="2 3" key="1">
    <citation type="submission" date="2015-11" db="EMBL/GenBank/DDBJ databases">
        <title>Draft Genome Sequence of the Strain BR 10423 (Rhizobium sp.) isolated from nodules of Mimosa pudica.</title>
        <authorList>
            <person name="Barauna A.C."/>
            <person name="Zilli J.E."/>
            <person name="Simoes-Araujo J.L."/>
            <person name="Reis V.M."/>
            <person name="James E.K."/>
            <person name="Reis F.B.Jr."/>
            <person name="Rouws L.F."/>
            <person name="Passos S.R."/>
            <person name="Gois S.R."/>
        </authorList>
    </citation>
    <scope>NUCLEOTIDE SEQUENCE [LARGE SCALE GENOMIC DNA]</scope>
    <source>
        <strain evidence="2 3">BR10423</strain>
    </source>
</reference>
<keyword evidence="3" id="KW-1185">Reference proteome</keyword>
<organism evidence="2 3">
    <name type="scientific">Rhizobium altiplani</name>
    <dbReference type="NCBI Taxonomy" id="1864509"/>
    <lineage>
        <taxon>Bacteria</taxon>
        <taxon>Pseudomonadati</taxon>
        <taxon>Pseudomonadota</taxon>
        <taxon>Alphaproteobacteria</taxon>
        <taxon>Hyphomicrobiales</taxon>
        <taxon>Rhizobiaceae</taxon>
        <taxon>Rhizobium/Agrobacterium group</taxon>
        <taxon>Rhizobium</taxon>
    </lineage>
</organism>
<evidence type="ECO:0000256" key="1">
    <source>
        <dbReference type="ARBA" id="ARBA00005254"/>
    </source>
</evidence>
<dbReference type="AlphaFoldDB" id="A0A109J856"/>
<dbReference type="OrthoDB" id="9795613at2"/>
<gene>
    <name evidence="2" type="ORF">AS026_17100</name>
</gene>
<comment type="caution">
    <text evidence="2">The sequence shown here is derived from an EMBL/GenBank/DDBJ whole genome shotgun (WGS) entry which is preliminary data.</text>
</comment>
<dbReference type="GO" id="GO:0004300">
    <property type="term" value="F:enoyl-CoA hydratase activity"/>
    <property type="evidence" value="ECO:0007669"/>
    <property type="project" value="UniProtKB-EC"/>
</dbReference>
<name>A0A109J856_9HYPH</name>
<proteinExistence type="inferred from homology"/>
<dbReference type="InterPro" id="IPR001753">
    <property type="entry name" value="Enoyl-CoA_hydra/iso"/>
</dbReference>
<keyword evidence="2" id="KW-0456">Lyase</keyword>
<accession>A0A109J856</accession>
<dbReference type="NCBIfam" id="NF005675">
    <property type="entry name" value="PRK07468.1"/>
    <property type="match status" value="1"/>
</dbReference>
<dbReference type="Proteomes" id="UP000068164">
    <property type="component" value="Unassembled WGS sequence"/>
</dbReference>
<protein>
    <submittedName>
        <fullName evidence="2">Enoyl-CoA hydratase</fullName>
        <ecNumber evidence="2">4.2.1.17</ecNumber>
    </submittedName>
</protein>
<dbReference type="EC" id="4.2.1.17" evidence="2"/>
<dbReference type="Pfam" id="PF00378">
    <property type="entry name" value="ECH_1"/>
    <property type="match status" value="1"/>
</dbReference>
<dbReference type="RefSeq" id="WP_062373850.1">
    <property type="nucleotide sequence ID" value="NZ_LNCD01000123.1"/>
</dbReference>
<dbReference type="InterPro" id="IPR051683">
    <property type="entry name" value="Enoyl-CoA_Hydratase/Isomerase"/>
</dbReference>
<comment type="similarity">
    <text evidence="1">Belongs to the enoyl-CoA hydratase/isomerase family.</text>
</comment>
<evidence type="ECO:0000313" key="3">
    <source>
        <dbReference type="Proteomes" id="UP000068164"/>
    </source>
</evidence>
<dbReference type="InterPro" id="IPR029045">
    <property type="entry name" value="ClpP/crotonase-like_dom_sf"/>
</dbReference>
<dbReference type="SUPFAM" id="SSF52096">
    <property type="entry name" value="ClpP/crotonase"/>
    <property type="match status" value="1"/>
</dbReference>
<sequence>MPKTLMISIDERGVARLALTREDKHNAMSAEMIDELTEAASALGSDGRVRVVVLAGAGKSFCAGGDLEWMRAQFKASRAKRIAEARRLAMMFKALNELPKPLIGCVHGSAFGGGIGLISVCDTVIASEAARFGLTEVRLGLIPATISPYVVARIGSSAARSLFVSGRTFDAAHAKSIGLVASVVPAANLDRAVDLEIAEFIAASPEAATRAKALALSLAPPITEEIIESVISQLADSWETTEAQAGITAFFEKRRSNP</sequence>
<dbReference type="PANTHER" id="PTHR42964">
    <property type="entry name" value="ENOYL-COA HYDRATASE"/>
    <property type="match status" value="1"/>
</dbReference>
<dbReference type="CDD" id="cd06558">
    <property type="entry name" value="crotonase-like"/>
    <property type="match status" value="1"/>
</dbReference>